<sequence>MAQLGLEDGDRILGNPPPPSSPVAPPILSHPAKLHLEDEGKATLLASPYSPQQLVAEGDNGKRSIALWLRLRDGGGGGRLGSSGNPYLPLLCLLPLSSLERRVHIRPSRAGKAPDLVRMDAGWKGWRRRLRS</sequence>
<dbReference type="AlphaFoldDB" id="A0A6G1CPY4"/>
<gene>
    <name evidence="2" type="ORF">E2562_014390</name>
</gene>
<dbReference type="EMBL" id="SPHZ02000008">
    <property type="protein sequence ID" value="KAF0902137.1"/>
    <property type="molecule type" value="Genomic_DNA"/>
</dbReference>
<feature type="region of interest" description="Disordered" evidence="1">
    <location>
        <begin position="1"/>
        <end position="28"/>
    </location>
</feature>
<evidence type="ECO:0000313" key="2">
    <source>
        <dbReference type="EMBL" id="KAF0902137.1"/>
    </source>
</evidence>
<reference evidence="2 3" key="1">
    <citation type="submission" date="2019-11" db="EMBL/GenBank/DDBJ databases">
        <title>Whole genome sequence of Oryza granulata.</title>
        <authorList>
            <person name="Li W."/>
        </authorList>
    </citation>
    <scope>NUCLEOTIDE SEQUENCE [LARGE SCALE GENOMIC DNA]</scope>
    <source>
        <strain evidence="3">cv. Menghai</strain>
        <tissue evidence="2">Leaf</tissue>
    </source>
</reference>
<name>A0A6G1CPY4_9ORYZ</name>
<evidence type="ECO:0000313" key="3">
    <source>
        <dbReference type="Proteomes" id="UP000479710"/>
    </source>
</evidence>
<accession>A0A6G1CPY4</accession>
<dbReference type="Proteomes" id="UP000479710">
    <property type="component" value="Unassembled WGS sequence"/>
</dbReference>
<protein>
    <submittedName>
        <fullName evidence="2">Uncharacterized protein</fullName>
    </submittedName>
</protein>
<organism evidence="2 3">
    <name type="scientific">Oryza meyeriana var. granulata</name>
    <dbReference type="NCBI Taxonomy" id="110450"/>
    <lineage>
        <taxon>Eukaryota</taxon>
        <taxon>Viridiplantae</taxon>
        <taxon>Streptophyta</taxon>
        <taxon>Embryophyta</taxon>
        <taxon>Tracheophyta</taxon>
        <taxon>Spermatophyta</taxon>
        <taxon>Magnoliopsida</taxon>
        <taxon>Liliopsida</taxon>
        <taxon>Poales</taxon>
        <taxon>Poaceae</taxon>
        <taxon>BOP clade</taxon>
        <taxon>Oryzoideae</taxon>
        <taxon>Oryzeae</taxon>
        <taxon>Oryzinae</taxon>
        <taxon>Oryza</taxon>
        <taxon>Oryza meyeriana</taxon>
    </lineage>
</organism>
<proteinExistence type="predicted"/>
<keyword evidence="3" id="KW-1185">Reference proteome</keyword>
<feature type="compositionally biased region" description="Pro residues" evidence="1">
    <location>
        <begin position="15"/>
        <end position="25"/>
    </location>
</feature>
<comment type="caution">
    <text evidence="2">The sequence shown here is derived from an EMBL/GenBank/DDBJ whole genome shotgun (WGS) entry which is preliminary data.</text>
</comment>
<evidence type="ECO:0000256" key="1">
    <source>
        <dbReference type="SAM" id="MobiDB-lite"/>
    </source>
</evidence>